<dbReference type="EMBL" id="CM020618">
    <property type="protein sequence ID" value="KAK1859113.1"/>
    <property type="molecule type" value="Genomic_DNA"/>
</dbReference>
<keyword evidence="2" id="KW-1185">Reference proteome</keyword>
<organism evidence="1 2">
    <name type="scientific">Pyropia yezoensis</name>
    <name type="common">Susabi-nori</name>
    <name type="synonym">Porphyra yezoensis</name>
    <dbReference type="NCBI Taxonomy" id="2788"/>
    <lineage>
        <taxon>Eukaryota</taxon>
        <taxon>Rhodophyta</taxon>
        <taxon>Bangiophyceae</taxon>
        <taxon>Bangiales</taxon>
        <taxon>Bangiaceae</taxon>
        <taxon>Pyropia</taxon>
    </lineage>
</organism>
<name>A0ACC3BNE8_PYRYE</name>
<protein>
    <submittedName>
        <fullName evidence="1">Uncharacterized protein</fullName>
    </submittedName>
</protein>
<evidence type="ECO:0000313" key="2">
    <source>
        <dbReference type="Proteomes" id="UP000798662"/>
    </source>
</evidence>
<dbReference type="Proteomes" id="UP000798662">
    <property type="component" value="Chromosome 1"/>
</dbReference>
<reference evidence="1" key="1">
    <citation type="submission" date="2019-11" db="EMBL/GenBank/DDBJ databases">
        <title>Nori genome reveals adaptations in red seaweeds to the harsh intertidal environment.</title>
        <authorList>
            <person name="Wang D."/>
            <person name="Mao Y."/>
        </authorList>
    </citation>
    <scope>NUCLEOTIDE SEQUENCE</scope>
    <source>
        <tissue evidence="1">Gametophyte</tissue>
    </source>
</reference>
<evidence type="ECO:0000313" key="1">
    <source>
        <dbReference type="EMBL" id="KAK1859113.1"/>
    </source>
</evidence>
<proteinExistence type="predicted"/>
<comment type="caution">
    <text evidence="1">The sequence shown here is derived from an EMBL/GenBank/DDBJ whole genome shotgun (WGS) entry which is preliminary data.</text>
</comment>
<gene>
    <name evidence="1" type="ORF">I4F81_001710</name>
</gene>
<accession>A0ACC3BNE8</accession>
<sequence>MMGTGRVRLPVARDNGKHKGPSEAAFHRGTGHAPKADGNECPCAAVFFSLAPQFSVAKQTAREAQRVESFSGTRVQRYQTEYNYARLGRVAISVLFDGRGNWLVHEARARQHLQVSNAWLARCHNRAIEAAHIPTVRMTKSAIASSTNVDSLVMRIRRPDDCLLSTAQFFKTSALNTVFDVAATVSHGLCGAPSNRTKFAERKLFVDFVRANRSPTGRTPDKNGRFHGAVFYLDSKWSVLRKAKPDDTRLSFSVSFNAALEAAGRPTVHDDIPLRWLRSFFGSTTRVNGQYAPSDQHTILHPHKTDACTTCEFFHSDLRSDKQSLKRHNQQSDQASMQRQNGIREVKTDILHLEEALQERKDEASVALRFHKQALSNAAAKNEALVNMFTVVMSTTPQEVEGTHLQ</sequence>